<dbReference type="InterPro" id="IPR004375">
    <property type="entry name" value="NanQ/TabA/YiaL"/>
</dbReference>
<protein>
    <submittedName>
        <fullName evidence="1">DUF386 domain-containing protein</fullName>
    </submittedName>
</protein>
<comment type="caution">
    <text evidence="1">The sequence shown here is derived from an EMBL/GenBank/DDBJ whole genome shotgun (WGS) entry which is preliminary data.</text>
</comment>
<dbReference type="GO" id="GO:0005829">
    <property type="term" value="C:cytosol"/>
    <property type="evidence" value="ECO:0007669"/>
    <property type="project" value="TreeGrafter"/>
</dbReference>
<proteinExistence type="predicted"/>
<evidence type="ECO:0000313" key="2">
    <source>
        <dbReference type="Proteomes" id="UP000307943"/>
    </source>
</evidence>
<reference evidence="1 2" key="1">
    <citation type="submission" date="2019-05" db="EMBL/GenBank/DDBJ databases">
        <title>We sequenced the genome of Paenibacillus hemerocallicola KCTC 33185 for further insight into its adaptation and study the phylogeny of Paenibacillus.</title>
        <authorList>
            <person name="Narsing Rao M.P."/>
        </authorList>
    </citation>
    <scope>NUCLEOTIDE SEQUENCE [LARGE SCALE GENOMIC DNA]</scope>
    <source>
        <strain evidence="1 2">KCTC 33185</strain>
    </source>
</reference>
<name>A0A5C4TEJ7_9BACL</name>
<sequence length="159" mass="18153">MKHIQGREPALITDSLRHIGQYASVHSRLKLAAQFLATRDCEMLEPGKYEIDGDHVYALVQHYETKPKEKGLWEAHRQYLDVQYMAEGSETLGYVPIDRTEVTRPYDKDGDYALFAASGDFFTLHEGHFALFAPHDVHMPGIRLETALPVKKIVIKVMI</sequence>
<evidence type="ECO:0000313" key="1">
    <source>
        <dbReference type="EMBL" id="TNJ67553.1"/>
    </source>
</evidence>
<accession>A0A5C4TEJ7</accession>
<dbReference type="SUPFAM" id="SSF51197">
    <property type="entry name" value="Clavaminate synthase-like"/>
    <property type="match status" value="1"/>
</dbReference>
<dbReference type="PANTHER" id="PTHR34986">
    <property type="entry name" value="EVOLVED BETA-GALACTOSIDASE SUBUNIT BETA"/>
    <property type="match status" value="1"/>
</dbReference>
<dbReference type="Gene3D" id="2.60.120.370">
    <property type="entry name" value="YhcH/YjgK/YiaL"/>
    <property type="match status" value="1"/>
</dbReference>
<dbReference type="AlphaFoldDB" id="A0A5C4TEJ7"/>
<organism evidence="1 2">
    <name type="scientific">Paenibacillus hemerocallicola</name>
    <dbReference type="NCBI Taxonomy" id="1172614"/>
    <lineage>
        <taxon>Bacteria</taxon>
        <taxon>Bacillati</taxon>
        <taxon>Bacillota</taxon>
        <taxon>Bacilli</taxon>
        <taxon>Bacillales</taxon>
        <taxon>Paenibacillaceae</taxon>
        <taxon>Paenibacillus</taxon>
    </lineage>
</organism>
<keyword evidence="2" id="KW-1185">Reference proteome</keyword>
<dbReference type="Pfam" id="PF04074">
    <property type="entry name" value="DUF386"/>
    <property type="match status" value="1"/>
</dbReference>
<dbReference type="Proteomes" id="UP000307943">
    <property type="component" value="Unassembled WGS sequence"/>
</dbReference>
<dbReference type="NCBIfam" id="TIGR00022">
    <property type="entry name" value="YhcH/YjgK/YiaL family protein"/>
    <property type="match status" value="1"/>
</dbReference>
<dbReference type="InterPro" id="IPR037012">
    <property type="entry name" value="NanQ/TabA/YiaL_sf"/>
</dbReference>
<dbReference type="PANTHER" id="PTHR34986:SF1">
    <property type="entry name" value="PROTEIN YIAL"/>
    <property type="match status" value="1"/>
</dbReference>
<dbReference type="OrthoDB" id="9792756at2"/>
<dbReference type="EMBL" id="VDCQ01000004">
    <property type="protein sequence ID" value="TNJ67553.1"/>
    <property type="molecule type" value="Genomic_DNA"/>
</dbReference>
<gene>
    <name evidence="1" type="ORF">FE784_04005</name>
</gene>